<dbReference type="GO" id="GO:0032263">
    <property type="term" value="P:GMP salvage"/>
    <property type="evidence" value="ECO:0007669"/>
    <property type="project" value="TreeGrafter"/>
</dbReference>
<dbReference type="SUPFAM" id="SSF53271">
    <property type="entry name" value="PRTase-like"/>
    <property type="match status" value="1"/>
</dbReference>
<proteinExistence type="predicted"/>
<accession>A0A699ZFV7</accession>
<evidence type="ECO:0000313" key="4">
    <source>
        <dbReference type="Proteomes" id="UP000485058"/>
    </source>
</evidence>
<keyword evidence="2" id="KW-0808">Transferase</keyword>
<dbReference type="PANTHER" id="PTHR43363:SF1">
    <property type="entry name" value="HYPOXANTHINE-GUANINE PHOSPHORIBOSYLTRANSFERASE"/>
    <property type="match status" value="1"/>
</dbReference>
<organism evidence="3 4">
    <name type="scientific">Haematococcus lacustris</name>
    <name type="common">Green alga</name>
    <name type="synonym">Haematococcus pluvialis</name>
    <dbReference type="NCBI Taxonomy" id="44745"/>
    <lineage>
        <taxon>Eukaryota</taxon>
        <taxon>Viridiplantae</taxon>
        <taxon>Chlorophyta</taxon>
        <taxon>core chlorophytes</taxon>
        <taxon>Chlorophyceae</taxon>
        <taxon>CS clade</taxon>
        <taxon>Chlamydomonadales</taxon>
        <taxon>Haematococcaceae</taxon>
        <taxon>Haematococcus</taxon>
    </lineage>
</organism>
<dbReference type="GO" id="GO:0005737">
    <property type="term" value="C:cytoplasm"/>
    <property type="evidence" value="ECO:0007669"/>
    <property type="project" value="TreeGrafter"/>
</dbReference>
<dbReference type="AlphaFoldDB" id="A0A699ZFV7"/>
<keyword evidence="1" id="KW-0328">Glycosyltransferase</keyword>
<dbReference type="GO" id="GO:0032264">
    <property type="term" value="P:IMP salvage"/>
    <property type="evidence" value="ECO:0007669"/>
    <property type="project" value="TreeGrafter"/>
</dbReference>
<dbReference type="InterPro" id="IPR029057">
    <property type="entry name" value="PRTase-like"/>
</dbReference>
<sequence>MLVPISGGGLIPARLIRSGIKQTTGKTLPTQVVGAYHYDDDAAVVHEKVIRTQWLSPDAPINGARMLLVDEVDDSRKTLAFIVAEMLRYFDEAEADYQKSRGPDSPEWSRPQLAVYVIHNK</sequence>
<dbReference type="Gene3D" id="3.40.50.2020">
    <property type="match status" value="1"/>
</dbReference>
<dbReference type="GO" id="GO:0046100">
    <property type="term" value="P:hypoxanthine metabolic process"/>
    <property type="evidence" value="ECO:0007669"/>
    <property type="project" value="TreeGrafter"/>
</dbReference>
<gene>
    <name evidence="3" type="ORF">HaLaN_15053</name>
</gene>
<dbReference type="GO" id="GO:0004422">
    <property type="term" value="F:hypoxanthine phosphoribosyltransferase activity"/>
    <property type="evidence" value="ECO:0007669"/>
    <property type="project" value="TreeGrafter"/>
</dbReference>
<dbReference type="Proteomes" id="UP000485058">
    <property type="component" value="Unassembled WGS sequence"/>
</dbReference>
<protein>
    <submittedName>
        <fullName evidence="3">Uncharacterized protein</fullName>
    </submittedName>
</protein>
<evidence type="ECO:0000256" key="2">
    <source>
        <dbReference type="ARBA" id="ARBA00022679"/>
    </source>
</evidence>
<dbReference type="EMBL" id="BLLF01001276">
    <property type="protein sequence ID" value="GFH18279.1"/>
    <property type="molecule type" value="Genomic_DNA"/>
</dbReference>
<dbReference type="PANTHER" id="PTHR43363">
    <property type="entry name" value="HYPOXANTHINE PHOSPHORIBOSYLTRANSFERASE"/>
    <property type="match status" value="1"/>
</dbReference>
<name>A0A699ZFV7_HAELA</name>
<reference evidence="3 4" key="1">
    <citation type="submission" date="2020-02" db="EMBL/GenBank/DDBJ databases">
        <title>Draft genome sequence of Haematococcus lacustris strain NIES-144.</title>
        <authorList>
            <person name="Morimoto D."/>
            <person name="Nakagawa S."/>
            <person name="Yoshida T."/>
            <person name="Sawayama S."/>
        </authorList>
    </citation>
    <scope>NUCLEOTIDE SEQUENCE [LARGE SCALE GENOMIC DNA]</scope>
    <source>
        <strain evidence="3 4">NIES-144</strain>
    </source>
</reference>
<keyword evidence="4" id="KW-1185">Reference proteome</keyword>
<comment type="caution">
    <text evidence="3">The sequence shown here is derived from an EMBL/GenBank/DDBJ whole genome shotgun (WGS) entry which is preliminary data.</text>
</comment>
<evidence type="ECO:0000256" key="1">
    <source>
        <dbReference type="ARBA" id="ARBA00022676"/>
    </source>
</evidence>
<feature type="non-terminal residue" evidence="3">
    <location>
        <position position="1"/>
    </location>
</feature>
<evidence type="ECO:0000313" key="3">
    <source>
        <dbReference type="EMBL" id="GFH18279.1"/>
    </source>
</evidence>
<dbReference type="GO" id="GO:0032265">
    <property type="term" value="P:XMP salvage"/>
    <property type="evidence" value="ECO:0007669"/>
    <property type="project" value="TreeGrafter"/>
</dbReference>